<feature type="compositionally biased region" description="Polar residues" evidence="2">
    <location>
        <begin position="1351"/>
        <end position="1375"/>
    </location>
</feature>
<comment type="caution">
    <text evidence="4">The sequence shown here is derived from an EMBL/GenBank/DDBJ whole genome shotgun (WGS) entry which is preliminary data.</text>
</comment>
<dbReference type="SMART" id="SM00343">
    <property type="entry name" value="ZnF_C2HC"/>
    <property type="match status" value="2"/>
</dbReference>
<gene>
    <name evidence="4" type="ORF">Tci_065472</name>
</gene>
<evidence type="ECO:0000313" key="4">
    <source>
        <dbReference type="EMBL" id="GEU93494.1"/>
    </source>
</evidence>
<evidence type="ECO:0000256" key="2">
    <source>
        <dbReference type="SAM" id="MobiDB-lite"/>
    </source>
</evidence>
<dbReference type="Pfam" id="PF24626">
    <property type="entry name" value="SH3_Tf2-1"/>
    <property type="match status" value="1"/>
</dbReference>
<keyword evidence="1" id="KW-0863">Zinc-finger</keyword>
<keyword evidence="1" id="KW-0862">Zinc</keyword>
<dbReference type="EMBL" id="BKCJ010010866">
    <property type="protein sequence ID" value="GEU93494.1"/>
    <property type="molecule type" value="Genomic_DNA"/>
</dbReference>
<proteinExistence type="predicted"/>
<evidence type="ECO:0000259" key="3">
    <source>
        <dbReference type="PROSITE" id="PS50158"/>
    </source>
</evidence>
<reference evidence="4" key="1">
    <citation type="journal article" date="2019" name="Sci. Rep.">
        <title>Draft genome of Tanacetum cinerariifolium, the natural source of mosquito coil.</title>
        <authorList>
            <person name="Yamashiro T."/>
            <person name="Shiraishi A."/>
            <person name="Satake H."/>
            <person name="Nakayama K."/>
        </authorList>
    </citation>
    <scope>NUCLEOTIDE SEQUENCE</scope>
</reference>
<accession>A0A6L2P9S6</accession>
<dbReference type="InterPro" id="IPR013103">
    <property type="entry name" value="RVT_2"/>
</dbReference>
<protein>
    <submittedName>
        <fullName evidence="4">Reverse transcriptase domain-containing protein</fullName>
    </submittedName>
</protein>
<dbReference type="InterPro" id="IPR053134">
    <property type="entry name" value="RNA-dir_DNA_polymerase"/>
</dbReference>
<dbReference type="Gene3D" id="3.30.70.270">
    <property type="match status" value="1"/>
</dbReference>
<dbReference type="SUPFAM" id="SSF56672">
    <property type="entry name" value="DNA/RNA polymerases"/>
    <property type="match status" value="1"/>
</dbReference>
<dbReference type="Pfam" id="PF00098">
    <property type="entry name" value="zf-CCHC"/>
    <property type="match status" value="1"/>
</dbReference>
<dbReference type="Gene3D" id="1.10.340.70">
    <property type="match status" value="1"/>
</dbReference>
<dbReference type="PANTHER" id="PTHR24559:SF444">
    <property type="entry name" value="REVERSE TRANSCRIPTASE DOMAIN-CONTAINING PROTEIN"/>
    <property type="match status" value="1"/>
</dbReference>
<dbReference type="SUPFAM" id="SSF57756">
    <property type="entry name" value="Retrovirus zinc finger-like domains"/>
    <property type="match status" value="1"/>
</dbReference>
<dbReference type="InterPro" id="IPR036875">
    <property type="entry name" value="Znf_CCHC_sf"/>
</dbReference>
<keyword evidence="4" id="KW-0548">Nucleotidyltransferase</keyword>
<dbReference type="Gene3D" id="3.10.10.10">
    <property type="entry name" value="HIV Type 1 Reverse Transcriptase, subunit A, domain 1"/>
    <property type="match status" value="1"/>
</dbReference>
<feature type="domain" description="CCHC-type" evidence="3">
    <location>
        <begin position="1434"/>
        <end position="1448"/>
    </location>
</feature>
<keyword evidence="4" id="KW-0808">Transferase</keyword>
<dbReference type="Pfam" id="PF00078">
    <property type="entry name" value="RVT_1"/>
    <property type="match status" value="1"/>
</dbReference>
<dbReference type="InterPro" id="IPR001878">
    <property type="entry name" value="Znf_CCHC"/>
</dbReference>
<dbReference type="Pfam" id="PF17921">
    <property type="entry name" value="Integrase_H2C2"/>
    <property type="match status" value="1"/>
</dbReference>
<dbReference type="GO" id="GO:0003964">
    <property type="term" value="F:RNA-directed DNA polymerase activity"/>
    <property type="evidence" value="ECO:0007669"/>
    <property type="project" value="UniProtKB-KW"/>
</dbReference>
<keyword evidence="1" id="KW-0479">Metal-binding</keyword>
<dbReference type="PANTHER" id="PTHR24559">
    <property type="entry name" value="TRANSPOSON TY3-I GAG-POL POLYPROTEIN"/>
    <property type="match status" value="1"/>
</dbReference>
<name>A0A6L2P9S6_TANCI</name>
<dbReference type="InterPro" id="IPR041588">
    <property type="entry name" value="Integrase_H2C2"/>
</dbReference>
<dbReference type="GO" id="GO:0008270">
    <property type="term" value="F:zinc ion binding"/>
    <property type="evidence" value="ECO:0007669"/>
    <property type="project" value="UniProtKB-KW"/>
</dbReference>
<dbReference type="CDD" id="cd01647">
    <property type="entry name" value="RT_LTR"/>
    <property type="match status" value="1"/>
</dbReference>
<dbReference type="Pfam" id="PF07727">
    <property type="entry name" value="RVT_2"/>
    <property type="match status" value="1"/>
</dbReference>
<evidence type="ECO:0000256" key="1">
    <source>
        <dbReference type="PROSITE-ProRule" id="PRU00047"/>
    </source>
</evidence>
<dbReference type="InterPro" id="IPR043502">
    <property type="entry name" value="DNA/RNA_pol_sf"/>
</dbReference>
<dbReference type="PROSITE" id="PS50158">
    <property type="entry name" value="ZF_CCHC"/>
    <property type="match status" value="1"/>
</dbReference>
<dbReference type="InterPro" id="IPR000477">
    <property type="entry name" value="RT_dom"/>
</dbReference>
<dbReference type="InterPro" id="IPR043128">
    <property type="entry name" value="Rev_trsase/Diguanyl_cyclase"/>
</dbReference>
<keyword evidence="4" id="KW-0695">RNA-directed DNA polymerase</keyword>
<sequence>MKEKDQIQTDFFKIENEKIIIQHETQLAKKVFKEPENRYFEDIVDLEEKLSSHDRIVYKMGQSIQTIHMVGKKLNKVYDPFLKAGLGYQNPERLKKAIAAQPKLYNGDSLHSANLIIDSPDSEETLEDAKESRLKMRNKMKNELLKDELEKSLSDSKDIQANLLKRIKIIENDFKRSQAQSIDFELKLQHQKEKMAYDVSWKSKLSTLNDENVLPQTQVESVVQEKENIKLEFQKLLYSIKATRSQNQKEVDELIKCNNPIFRNSNVKRALFTTLVAAKSKNLRATSVVAKSRLSVANTPKATNKRAELFDKIGMLERDNLKLEGMLCVERKRVDRLWHSRDFPDVFPDDLSGLPPIREIKFQIELIRGAVPIEKSPYHLAPSELEKLMCIDYRELNKLTVKNRYLLPRIDDLFDQLQGSQFFSKIDLRSGYHQLRVHKDDISKTKFRTQGTKDFVVYCDASGIGLGCVLMQRELNMRQRRWIDLLSDYDCKIRYHPGKANVVADALSRKERIRSLRVQALMMTVYNEIPKQILEAQKEAMMKKNVKAKNLGRLIKKIFDFRPNGKRCFGNRVWLPRFSGLRDLIMHESHNSTYSIHLGSDKKYHDLKLLYWWLNMKVDIATYVSKCLTCAKVKAKHQKPSGLLQQPKSPICWAEVGDSQLTGPEIIHETTEKIVQIKSHIQAARDRQKSYVDLNPCYIGPFKIIAKVGTVSYRLELPEQLSKVHSTFYVSNLKKCLADEPLAIPLDEIQVDDKLHFIEEPVKIMDHEVKRLKQSRIPIIKVRWRGPEFTCEREDQMQKKYPYLFLNSAPVADATSFLDLGGAGGPDLHGLTSVYISSGLVLNQAASTSAKPPTKNERDLLFQPMFDEYFKSTNVVSTLISATTLLPSDTTEASSSSFTTSIDKDAPSLSISPNNKTSSPQIHYINVKPNEEAAVFYSGTFTNPFAPSDASSAELSLRIMDVKTAFLNGILKEEVYMSQLEGFVNKDNMNHVFRLKKALYGLKQAPRAWYDLLSKFLLIQKFVKGVVDPTLLTRKEGNDLILYGFEKYNAVDIPMVELSKLDEDPNGTLVNSTRYRGMVDRSRLSTDLVKSLGTDLATSAGTDLATSAGIDLVQAAGTDLVQAAGTDLVQAAGTDLTGSESRPHMLNKENYVPWSSRLLWYAKSRPNEKLIHNSILNGPYVRKMIPEPGDANREITITETFHLQTDDELSDKELKQIEADDQAIQTILLDLPEDIYAAVDSCETAKEIWLRTKDLHTADYTQLYDFLKYNQKEVDELKAERIVKTQDPLALMANSNNLYVFPAPHQDQPSFNQNYLQQPMTNPEDIIDSTTVMNMALALMAKAFKLNYSTPTNNNKRISSNPRNRQIAQPGQNAGNPAGYNDVIENQVNQNVVQNPRIQNVGNQNGLIGVQGNGNLVAARDEENAAGQNGNHIRCYNCRGIGHYARNCTVRPRRRDAAYLQTQLLIAQKEEVGIQLQAEEYDLMAAAADLDEIEEVNTNCILMANLQQASTSGTQTDSAPVYDTDGSAKVHENCDNNEIFNMFTQEEQYTELREHILESHQVPPNDNDVIFEDTSVEQGGETEEQLCKILIKIIACNDFSDDMVMAFTNLKRTGYMKEIIRLEYEWKPPRCSTCLIFGHLLDDCPKASTRVVNMMDVLKGRSSKANDEGFIAMKKNKLGGRKNVSTLGNGTYSLSNSLEALNDENPVIKEVEMGN</sequence>
<dbReference type="InterPro" id="IPR056924">
    <property type="entry name" value="SH3_Tf2-1"/>
</dbReference>
<feature type="region of interest" description="Disordered" evidence="2">
    <location>
        <begin position="1351"/>
        <end position="1378"/>
    </location>
</feature>
<dbReference type="Gene3D" id="4.10.60.10">
    <property type="entry name" value="Zinc finger, CCHC-type"/>
    <property type="match status" value="1"/>
</dbReference>
<dbReference type="GO" id="GO:0003676">
    <property type="term" value="F:nucleic acid binding"/>
    <property type="evidence" value="ECO:0007669"/>
    <property type="project" value="InterPro"/>
</dbReference>
<organism evidence="4">
    <name type="scientific">Tanacetum cinerariifolium</name>
    <name type="common">Dalmatian daisy</name>
    <name type="synonym">Chrysanthemum cinerariifolium</name>
    <dbReference type="NCBI Taxonomy" id="118510"/>
    <lineage>
        <taxon>Eukaryota</taxon>
        <taxon>Viridiplantae</taxon>
        <taxon>Streptophyta</taxon>
        <taxon>Embryophyta</taxon>
        <taxon>Tracheophyta</taxon>
        <taxon>Spermatophyta</taxon>
        <taxon>Magnoliopsida</taxon>
        <taxon>eudicotyledons</taxon>
        <taxon>Gunneridae</taxon>
        <taxon>Pentapetalae</taxon>
        <taxon>asterids</taxon>
        <taxon>campanulids</taxon>
        <taxon>Asterales</taxon>
        <taxon>Asteraceae</taxon>
        <taxon>Asteroideae</taxon>
        <taxon>Anthemideae</taxon>
        <taxon>Anthemidinae</taxon>
        <taxon>Tanacetum</taxon>
    </lineage>
</organism>